<accession>D2VT12</accession>
<dbReference type="Proteomes" id="UP000006671">
    <property type="component" value="Unassembled WGS sequence"/>
</dbReference>
<sequence>MGNNKSRNPTPIPPPSFELDFRTIKEINQEKFVLHPDLTFEMATNYLEIGEILQLALSCKLLYSYLWFDQEKLWNAVARRDGFTIRQHECKQLYRTLRKKEISLLENPKFSLVSLFWKPEFVAEFGNIELNQLIYILRNPHFHIMVKANLIEFSLKQFITSENYKKLKNLLYSMCRIENGTNIILPDGYLERPPSKITLLSLLCKHLFEIPGADDIIIRFAPFGLVSEEVNKYSSVFTFEKRIILILLEKCKRKEPNLDQYFTIFTQIFEKKLHLLENFYQFKDLLDSFQTLDIEKITPTLIHLLSSNEKLFPGATLLDLHVYHPKIVAEISKLSHLPCNHSMNYILKYLDNSTFSSQEQLAIPLDSLFQIWGKYGKMISQYYLRRICELDFERTVNQILECEPVSFCSFDWDNQRYQFQYLFFLKQLENHVKTLDSSEYGLFFQKLKKVSETIHQNSKGEGYTKILNSILFEIERFASQYPFSNSLKKAIERDF</sequence>
<gene>
    <name evidence="1" type="ORF">NAEGRDRAFT_52022</name>
</gene>
<proteinExistence type="predicted"/>
<keyword evidence="2" id="KW-1185">Reference proteome</keyword>
<evidence type="ECO:0000313" key="2">
    <source>
        <dbReference type="Proteomes" id="UP000006671"/>
    </source>
</evidence>
<dbReference type="AlphaFoldDB" id="D2VT12"/>
<name>D2VT12_NAEGR</name>
<dbReference type="EMBL" id="GG738895">
    <property type="protein sequence ID" value="EFC40003.1"/>
    <property type="molecule type" value="Genomic_DNA"/>
</dbReference>
<protein>
    <submittedName>
        <fullName evidence="1">Predicted protein</fullName>
    </submittedName>
</protein>
<dbReference type="VEuPathDB" id="AmoebaDB:NAEGRDRAFT_52022"/>
<evidence type="ECO:0000313" key="1">
    <source>
        <dbReference type="EMBL" id="EFC40003.1"/>
    </source>
</evidence>
<dbReference type="InParanoid" id="D2VT12"/>
<dbReference type="RefSeq" id="XP_002672747.1">
    <property type="nucleotide sequence ID" value="XM_002672701.1"/>
</dbReference>
<reference evidence="1 2" key="1">
    <citation type="journal article" date="2010" name="Cell">
        <title>The genome of Naegleria gruberi illuminates early eukaryotic versatility.</title>
        <authorList>
            <person name="Fritz-Laylin L.K."/>
            <person name="Prochnik S.E."/>
            <person name="Ginger M.L."/>
            <person name="Dacks J.B."/>
            <person name="Carpenter M.L."/>
            <person name="Field M.C."/>
            <person name="Kuo A."/>
            <person name="Paredez A."/>
            <person name="Chapman J."/>
            <person name="Pham J."/>
            <person name="Shu S."/>
            <person name="Neupane R."/>
            <person name="Cipriano M."/>
            <person name="Mancuso J."/>
            <person name="Tu H."/>
            <person name="Salamov A."/>
            <person name="Lindquist E."/>
            <person name="Shapiro H."/>
            <person name="Lucas S."/>
            <person name="Grigoriev I.V."/>
            <person name="Cande W.Z."/>
            <person name="Fulton C."/>
            <person name="Rokhsar D.S."/>
            <person name="Dawson S.C."/>
        </authorList>
    </citation>
    <scope>NUCLEOTIDE SEQUENCE [LARGE SCALE GENOMIC DNA]</scope>
    <source>
        <strain evidence="1 2">NEG-M</strain>
    </source>
</reference>
<organism evidence="2">
    <name type="scientific">Naegleria gruberi</name>
    <name type="common">Amoeba</name>
    <dbReference type="NCBI Taxonomy" id="5762"/>
    <lineage>
        <taxon>Eukaryota</taxon>
        <taxon>Discoba</taxon>
        <taxon>Heterolobosea</taxon>
        <taxon>Tetramitia</taxon>
        <taxon>Eutetramitia</taxon>
        <taxon>Vahlkampfiidae</taxon>
        <taxon>Naegleria</taxon>
    </lineage>
</organism>
<dbReference type="GeneID" id="8850988"/>
<dbReference type="KEGG" id="ngr:NAEGRDRAFT_52022"/>